<protein>
    <submittedName>
        <fullName evidence="1">Uncharacterized protein</fullName>
    </submittedName>
</protein>
<proteinExistence type="predicted"/>
<dbReference type="AlphaFoldDB" id="A0A0P1AF90"/>
<evidence type="ECO:0000313" key="1">
    <source>
        <dbReference type="EMBL" id="CEG39389.1"/>
    </source>
</evidence>
<dbReference type="Proteomes" id="UP000054928">
    <property type="component" value="Unassembled WGS sequence"/>
</dbReference>
<keyword evidence="2" id="KW-1185">Reference proteome</keyword>
<dbReference type="RefSeq" id="XP_024575758.1">
    <property type="nucleotide sequence ID" value="XM_024724931.1"/>
</dbReference>
<accession>A0A0P1AF90</accession>
<name>A0A0P1AF90_PLAHL</name>
<dbReference type="STRING" id="4781.A0A0P1AF90"/>
<dbReference type="OMA" id="QRREYAC"/>
<reference evidence="2" key="1">
    <citation type="submission" date="2014-09" db="EMBL/GenBank/DDBJ databases">
        <authorList>
            <person name="Sharma Rahul"/>
            <person name="Thines Marco"/>
        </authorList>
    </citation>
    <scope>NUCLEOTIDE SEQUENCE [LARGE SCALE GENOMIC DNA]</scope>
</reference>
<organism evidence="1 2">
    <name type="scientific">Plasmopara halstedii</name>
    <name type="common">Downy mildew of sunflower</name>
    <dbReference type="NCBI Taxonomy" id="4781"/>
    <lineage>
        <taxon>Eukaryota</taxon>
        <taxon>Sar</taxon>
        <taxon>Stramenopiles</taxon>
        <taxon>Oomycota</taxon>
        <taxon>Peronosporomycetes</taxon>
        <taxon>Peronosporales</taxon>
        <taxon>Peronosporaceae</taxon>
        <taxon>Plasmopara</taxon>
    </lineage>
</organism>
<dbReference type="EMBL" id="CCYD01000428">
    <property type="protein sequence ID" value="CEG39389.1"/>
    <property type="molecule type" value="Genomic_DNA"/>
</dbReference>
<sequence>MKATSCVRVVLPTDEIVRMEYTEKTTVADLLKTLEKRCSVLETDCVGGMSSKDCNDNNYDDDPILQTTNSCRSIELLCGEIIHGKLTHVRTASELNGQALVISEVDELDILEFEVDSLRCCNPMSNCNTRQSRKISPIMNLTSQTVMETVRPASTTLTQSLKTTDEVLMCSKCIESTMYSTRAVCKRKPREKRKTPVHRFDVARRRARLRLKTRPKRLRSLIARTKRPRHNATDRTNTLHILLRAGIQSIECIHLIQLDVRRLVFLLRDAVLGNHSVSMCDLLSIAKAMVVAMTHTKADTSAVLSSSSQAENENLIRKLSRDIAGKGGGVTVVLEGWVVTAQWGTLWRSQRREYACLCDNHMLYFFSSQMQCSDFIFDLGREREGSASETSKLLLKNNTPLSQVDLSETNWTIRRSYKDESHGAQHRNAFAFFDANVALLCNFDFLFVSKVLFGWQIHYLSTTITCKPIATNELITDIEGYLAATKTVIRG</sequence>
<dbReference type="OrthoDB" id="47785at2759"/>
<dbReference type="GeneID" id="36404695"/>
<evidence type="ECO:0000313" key="2">
    <source>
        <dbReference type="Proteomes" id="UP000054928"/>
    </source>
</evidence>